<dbReference type="HOGENOM" id="CLU_1738627_0_0_3"/>
<keyword evidence="2" id="KW-1185">Reference proteome</keyword>
<proteinExistence type="predicted"/>
<dbReference type="AlphaFoldDB" id="B7K2A0"/>
<accession>B7K2A0</accession>
<evidence type="ECO:0000313" key="2">
    <source>
        <dbReference type="Proteomes" id="UP000008204"/>
    </source>
</evidence>
<sequence length="151" mass="17292">MSHDHTSHPLPPPCIIDFGIIINNDDIKRILNDLGRVRYIHTIDEEVQSEGEGWIVEVFNDPQQATIIANRSIYLNIQSFDYLQLHRSPTQETYFDLIQDHRCLRLIPITHSTQAPDLNSNLDAAALEAMVTQVLAAKWDVQLDNEDDCPF</sequence>
<dbReference type="EMBL" id="CP001287">
    <property type="protein sequence ID" value="ACK65236.1"/>
    <property type="molecule type" value="Genomic_DNA"/>
</dbReference>
<evidence type="ECO:0000313" key="1">
    <source>
        <dbReference type="EMBL" id="ACK65236.1"/>
    </source>
</evidence>
<dbReference type="Proteomes" id="UP000008204">
    <property type="component" value="Chromosome"/>
</dbReference>
<dbReference type="RefSeq" id="WP_012594510.1">
    <property type="nucleotide sequence ID" value="NC_011726.1"/>
</dbReference>
<dbReference type="eggNOG" id="ENOG5031Q1V">
    <property type="taxonomic scope" value="Bacteria"/>
</dbReference>
<dbReference type="OrthoDB" id="511447at2"/>
<gene>
    <name evidence="1" type="ordered locus">PCC8801_1168</name>
</gene>
<dbReference type="STRING" id="41431.PCC8801_1168"/>
<dbReference type="KEGG" id="cyp:PCC8801_1168"/>
<name>B7K2A0_RIPO1</name>
<protein>
    <submittedName>
        <fullName evidence="1">Uncharacterized protein</fullName>
    </submittedName>
</protein>
<reference evidence="2" key="1">
    <citation type="journal article" date="2011" name="MBio">
        <title>Novel metabolic attributes of the genus Cyanothece, comprising a group of unicellular nitrogen-fixing Cyanobacteria.</title>
        <authorList>
            <person name="Bandyopadhyay A."/>
            <person name="Elvitigala T."/>
            <person name="Welsh E."/>
            <person name="Stockel J."/>
            <person name="Liberton M."/>
            <person name="Min H."/>
            <person name="Sherman L.A."/>
            <person name="Pakrasi H.B."/>
        </authorList>
    </citation>
    <scope>NUCLEOTIDE SEQUENCE [LARGE SCALE GENOMIC DNA]</scope>
    <source>
        <strain evidence="2">PCC 8801</strain>
    </source>
</reference>
<organism evidence="1 2">
    <name type="scientific">Rippkaea orientalis (strain PCC 8801 / RF-1)</name>
    <name type="common">Cyanothece sp. (strain PCC 8801)</name>
    <dbReference type="NCBI Taxonomy" id="41431"/>
    <lineage>
        <taxon>Bacteria</taxon>
        <taxon>Bacillati</taxon>
        <taxon>Cyanobacteriota</taxon>
        <taxon>Cyanophyceae</taxon>
        <taxon>Oscillatoriophycideae</taxon>
        <taxon>Chroococcales</taxon>
        <taxon>Aphanothecaceae</taxon>
        <taxon>Rippkaea</taxon>
        <taxon>Rippkaea orientalis</taxon>
    </lineage>
</organism>